<accession>A0A9D6Z480</accession>
<evidence type="ECO:0000313" key="3">
    <source>
        <dbReference type="Proteomes" id="UP000807825"/>
    </source>
</evidence>
<feature type="transmembrane region" description="Helical" evidence="1">
    <location>
        <begin position="34"/>
        <end position="55"/>
    </location>
</feature>
<protein>
    <submittedName>
        <fullName evidence="2">Uncharacterized protein</fullName>
    </submittedName>
</protein>
<evidence type="ECO:0000313" key="2">
    <source>
        <dbReference type="EMBL" id="MBI5250709.1"/>
    </source>
</evidence>
<dbReference type="EMBL" id="JACRDE010000381">
    <property type="protein sequence ID" value="MBI5250709.1"/>
    <property type="molecule type" value="Genomic_DNA"/>
</dbReference>
<name>A0A9D6Z480_9BACT</name>
<reference evidence="2" key="1">
    <citation type="submission" date="2020-07" db="EMBL/GenBank/DDBJ databases">
        <title>Huge and variable diversity of episymbiotic CPR bacteria and DPANN archaea in groundwater ecosystems.</title>
        <authorList>
            <person name="He C.Y."/>
            <person name="Keren R."/>
            <person name="Whittaker M."/>
            <person name="Farag I.F."/>
            <person name="Doudna J."/>
            <person name="Cate J.H.D."/>
            <person name="Banfield J.F."/>
        </authorList>
    </citation>
    <scope>NUCLEOTIDE SEQUENCE</scope>
    <source>
        <strain evidence="2">NC_groundwater_1664_Pr3_B-0.1um_52_9</strain>
    </source>
</reference>
<keyword evidence="1" id="KW-0812">Transmembrane</keyword>
<gene>
    <name evidence="2" type="ORF">HY912_14560</name>
</gene>
<dbReference type="Proteomes" id="UP000807825">
    <property type="component" value="Unassembled WGS sequence"/>
</dbReference>
<dbReference type="AlphaFoldDB" id="A0A9D6Z480"/>
<evidence type="ECO:0000256" key="1">
    <source>
        <dbReference type="SAM" id="Phobius"/>
    </source>
</evidence>
<keyword evidence="1" id="KW-0472">Membrane</keyword>
<keyword evidence="1" id="KW-1133">Transmembrane helix</keyword>
<proteinExistence type="predicted"/>
<comment type="caution">
    <text evidence="2">The sequence shown here is derived from an EMBL/GenBank/DDBJ whole genome shotgun (WGS) entry which is preliminary data.</text>
</comment>
<organism evidence="2 3">
    <name type="scientific">Desulfomonile tiedjei</name>
    <dbReference type="NCBI Taxonomy" id="2358"/>
    <lineage>
        <taxon>Bacteria</taxon>
        <taxon>Pseudomonadati</taxon>
        <taxon>Thermodesulfobacteriota</taxon>
        <taxon>Desulfomonilia</taxon>
        <taxon>Desulfomonilales</taxon>
        <taxon>Desulfomonilaceae</taxon>
        <taxon>Desulfomonile</taxon>
    </lineage>
</organism>
<sequence length="107" mass="11786">MTFSRLIKLIAILGAVSAAALLLASRFFPGFSVLGSYGWLIYLVGGALVFLAFFLRSLSVKSKGIQEVLVNGQHSQESDPDLNLEDVRTRIRAIRRQRSRSGDNDSD</sequence>